<gene>
    <name evidence="1" type="ORF">RDWZM_002848</name>
</gene>
<proteinExistence type="predicted"/>
<dbReference type="Proteomes" id="UP001142055">
    <property type="component" value="Chromosome 1"/>
</dbReference>
<keyword evidence="2" id="KW-1185">Reference proteome</keyword>
<sequence>NVVVVDDDDDEKESERANERNFASLPIKLDARLFTLTPSPLHFDRKMRTKWSISSSGNNNLDS</sequence>
<evidence type="ECO:0000313" key="2">
    <source>
        <dbReference type="Proteomes" id="UP001142055"/>
    </source>
</evidence>
<feature type="non-terminal residue" evidence="1">
    <location>
        <position position="63"/>
    </location>
</feature>
<name>A0A9Q0RQA3_BLOTA</name>
<feature type="non-terminal residue" evidence="1">
    <location>
        <position position="1"/>
    </location>
</feature>
<comment type="caution">
    <text evidence="1">The sequence shown here is derived from an EMBL/GenBank/DDBJ whole genome shotgun (WGS) entry which is preliminary data.</text>
</comment>
<protein>
    <submittedName>
        <fullName evidence="1">Uncharacterized protein</fullName>
    </submittedName>
</protein>
<organism evidence="1 2">
    <name type="scientific">Blomia tropicalis</name>
    <name type="common">Mite</name>
    <dbReference type="NCBI Taxonomy" id="40697"/>
    <lineage>
        <taxon>Eukaryota</taxon>
        <taxon>Metazoa</taxon>
        <taxon>Ecdysozoa</taxon>
        <taxon>Arthropoda</taxon>
        <taxon>Chelicerata</taxon>
        <taxon>Arachnida</taxon>
        <taxon>Acari</taxon>
        <taxon>Acariformes</taxon>
        <taxon>Sarcoptiformes</taxon>
        <taxon>Astigmata</taxon>
        <taxon>Glycyphagoidea</taxon>
        <taxon>Echimyopodidae</taxon>
        <taxon>Blomia</taxon>
    </lineage>
</organism>
<accession>A0A9Q0RQA3</accession>
<dbReference type="EMBL" id="JAPWDV010000001">
    <property type="protein sequence ID" value="KAJ6224303.1"/>
    <property type="molecule type" value="Genomic_DNA"/>
</dbReference>
<reference evidence="1" key="1">
    <citation type="submission" date="2022-12" db="EMBL/GenBank/DDBJ databases">
        <title>Genome assemblies of Blomia tropicalis.</title>
        <authorList>
            <person name="Cui Y."/>
        </authorList>
    </citation>
    <scope>NUCLEOTIDE SEQUENCE</scope>
    <source>
        <tissue evidence="1">Adult mites</tissue>
    </source>
</reference>
<dbReference type="AlphaFoldDB" id="A0A9Q0RQA3"/>
<evidence type="ECO:0000313" key="1">
    <source>
        <dbReference type="EMBL" id="KAJ6224303.1"/>
    </source>
</evidence>